<accession>M2U944</accession>
<dbReference type="AlphaFoldDB" id="M2U944"/>
<sequence>MLLQRNAKAGTASVLAEISTGSSPAFIDRLQEVGGLASPAGRRAADLAPQWTRSDTGPMLDIPLLGDDGEIFNLLIVIEPKAATGLDPALHDAATLVQQHWLPLVRLWQRSAERDNHRQSFENALDFSANAYMLVDCDRNLLFGNKAARALLTRGQSLMLANGKPTAVRLSDALRLSEMLSHVIALAQQANAAADQSCPVLMLPSPDACKILCVIKPVKPPPGSAPIRPPLSWRCNPIVTSTASSNRSATLMVCRRSKRVWPPCWSLDPRWAMHPRR</sequence>
<dbReference type="EMBL" id="AMRV01000001">
    <property type="protein sequence ID" value="EMD84477.1"/>
    <property type="molecule type" value="Genomic_DNA"/>
</dbReference>
<protein>
    <recommendedName>
        <fullName evidence="3">PAS domain-containing protein</fullName>
    </recommendedName>
</protein>
<comment type="caution">
    <text evidence="1">The sequence shown here is derived from an EMBL/GenBank/DDBJ whole genome shotgun (WGS) entry which is preliminary data.</text>
</comment>
<organism evidence="1 2">
    <name type="scientific">Pacificimonas flava</name>
    <dbReference type="NCBI Taxonomy" id="1234595"/>
    <lineage>
        <taxon>Bacteria</taxon>
        <taxon>Pseudomonadati</taxon>
        <taxon>Pseudomonadota</taxon>
        <taxon>Alphaproteobacteria</taxon>
        <taxon>Sphingomonadales</taxon>
        <taxon>Sphingosinicellaceae</taxon>
        <taxon>Pacificimonas</taxon>
    </lineage>
</organism>
<proteinExistence type="predicted"/>
<dbReference type="RefSeq" id="WP_008599845.1">
    <property type="nucleotide sequence ID" value="NZ_AMRV01000001.1"/>
</dbReference>
<evidence type="ECO:0008006" key="3">
    <source>
        <dbReference type="Google" id="ProtNLM"/>
    </source>
</evidence>
<dbReference type="Proteomes" id="UP000011717">
    <property type="component" value="Unassembled WGS sequence"/>
</dbReference>
<name>M2U944_9SPHN</name>
<dbReference type="OrthoDB" id="5497412at2"/>
<evidence type="ECO:0000313" key="1">
    <source>
        <dbReference type="EMBL" id="EMD84477.1"/>
    </source>
</evidence>
<gene>
    <name evidence="1" type="ORF">C725_0407</name>
</gene>
<reference evidence="1 2" key="1">
    <citation type="journal article" date="2013" name="Genome Announc.">
        <title>Draft Genome Sequence of Strain JLT2015T, Belonging to the Family Sphingomonadaceae of the Alphaproteobacteria.</title>
        <authorList>
            <person name="Tang K."/>
            <person name="Liu K."/>
            <person name="Li S."/>
            <person name="Jiao N."/>
        </authorList>
    </citation>
    <scope>NUCLEOTIDE SEQUENCE [LARGE SCALE GENOMIC DNA]</scope>
    <source>
        <strain evidence="1 2">JLT2015</strain>
    </source>
</reference>
<keyword evidence="2" id="KW-1185">Reference proteome</keyword>
<evidence type="ECO:0000313" key="2">
    <source>
        <dbReference type="Proteomes" id="UP000011717"/>
    </source>
</evidence>